<protein>
    <submittedName>
        <fullName evidence="7">Uncharacterized protein</fullName>
    </submittedName>
</protein>
<dbReference type="InterPro" id="IPR052360">
    <property type="entry name" value="Transcr_Regulatory_Proteins"/>
</dbReference>
<evidence type="ECO:0000313" key="8">
    <source>
        <dbReference type="Proteomes" id="UP000038010"/>
    </source>
</evidence>
<evidence type="ECO:0000256" key="2">
    <source>
        <dbReference type="ARBA" id="ARBA00022833"/>
    </source>
</evidence>
<dbReference type="PANTHER" id="PTHR36206:SF12">
    <property type="entry name" value="ASPERCRYPTIN BIOSYNTHESIS CLUSTER-SPECIFIC TRANSCRIPTION REGULATOR ATNN-RELATED"/>
    <property type="match status" value="1"/>
</dbReference>
<dbReference type="RefSeq" id="XP_017995258.1">
    <property type="nucleotide sequence ID" value="XM_018143851.1"/>
</dbReference>
<dbReference type="OrthoDB" id="4117950at2759"/>
<comment type="caution">
    <text evidence="7">The sequence shown here is derived from an EMBL/GenBank/DDBJ whole genome shotgun (WGS) entry which is preliminary data.</text>
</comment>
<reference evidence="7 8" key="1">
    <citation type="submission" date="2015-06" db="EMBL/GenBank/DDBJ databases">
        <title>Draft genome of the ant-associated black yeast Phialophora attae CBS 131958.</title>
        <authorList>
            <person name="Moreno L.F."/>
            <person name="Stielow B.J."/>
            <person name="de Hoog S."/>
            <person name="Vicente V.A."/>
            <person name="Weiss V.A."/>
            <person name="de Vries M."/>
            <person name="Cruz L.M."/>
            <person name="Souza E.M."/>
        </authorList>
    </citation>
    <scope>NUCLEOTIDE SEQUENCE [LARGE SCALE GENOMIC DNA]</scope>
    <source>
        <strain evidence="7 8">CBS 131958</strain>
    </source>
</reference>
<keyword evidence="8" id="KW-1185">Reference proteome</keyword>
<evidence type="ECO:0000256" key="3">
    <source>
        <dbReference type="ARBA" id="ARBA00023015"/>
    </source>
</evidence>
<gene>
    <name evidence="7" type="ORF">AB675_3771</name>
</gene>
<evidence type="ECO:0000256" key="4">
    <source>
        <dbReference type="ARBA" id="ARBA00023125"/>
    </source>
</evidence>
<dbReference type="GO" id="GO:0046872">
    <property type="term" value="F:metal ion binding"/>
    <property type="evidence" value="ECO:0007669"/>
    <property type="project" value="UniProtKB-KW"/>
</dbReference>
<sequence length="518" mass="59494">MSIDELRAFQHYREKTMVQLLFRKDDDFWDGALLRMSHEDRFLECFVIALSSLDEAYRLRTSINQHDLALQKYTFSLDRYQKGIEGLRDLMKEGQETELILSACLVCICVELWHGDNMNAVAHAMNGYQLAISATAKKPKGTGGALLTLLTSMLHRLCITLGIEGFGTSAIEASKDRFEDRSFALFKPENFLDCQRQFHMLLERYVAMTAGETCDTPGAVALRAWLECWYENSVQVFGEQLKTDMHARMLAMQYHLVYAMAEAVSARDETLYDKYCDNFEQCVNFLEPYVQARWTSRSTVKSTRTLEPSIMIVLTFVTFKCRERQLRRKALRLLYRTRRLEGLAHSAIMAAFIEQVVAFEEGSDTVTGYAAAGFPQNLRRIRLTQFSYDPGCLRIGSQGDTDDYWQHDPPTITYNYEEVSSPGVLHAVTFRLRPHFSVSGFGMKSCFWYPMSRPGHLPTIMDEEIPFETRALEGPHMGYNPFGGVFNNDVENMLYFRFFSLRPTGLVIPRSAGSWAFW</sequence>
<organism evidence="7 8">
    <name type="scientific">Cyphellophora attinorum</name>
    <dbReference type="NCBI Taxonomy" id="1664694"/>
    <lineage>
        <taxon>Eukaryota</taxon>
        <taxon>Fungi</taxon>
        <taxon>Dikarya</taxon>
        <taxon>Ascomycota</taxon>
        <taxon>Pezizomycotina</taxon>
        <taxon>Eurotiomycetes</taxon>
        <taxon>Chaetothyriomycetidae</taxon>
        <taxon>Chaetothyriales</taxon>
        <taxon>Cyphellophoraceae</taxon>
        <taxon>Cyphellophora</taxon>
    </lineage>
</organism>
<keyword evidence="1" id="KW-0479">Metal-binding</keyword>
<dbReference type="GeneID" id="28735731"/>
<evidence type="ECO:0000256" key="5">
    <source>
        <dbReference type="ARBA" id="ARBA00023163"/>
    </source>
</evidence>
<evidence type="ECO:0000313" key="7">
    <source>
        <dbReference type="EMBL" id="KPI35295.1"/>
    </source>
</evidence>
<dbReference type="EMBL" id="LFJN01000042">
    <property type="protein sequence ID" value="KPI35295.1"/>
    <property type="molecule type" value="Genomic_DNA"/>
</dbReference>
<proteinExistence type="predicted"/>
<evidence type="ECO:0000256" key="1">
    <source>
        <dbReference type="ARBA" id="ARBA00022723"/>
    </source>
</evidence>
<accession>A0A0N1H2B3</accession>
<keyword evidence="4" id="KW-0238">DNA-binding</keyword>
<dbReference type="VEuPathDB" id="FungiDB:AB675_3771"/>
<dbReference type="PANTHER" id="PTHR36206">
    <property type="entry name" value="ASPERCRYPTIN BIOSYNTHESIS CLUSTER-SPECIFIC TRANSCRIPTION REGULATOR ATNN-RELATED"/>
    <property type="match status" value="1"/>
</dbReference>
<keyword evidence="6" id="KW-0539">Nucleus</keyword>
<keyword evidence="2" id="KW-0862">Zinc</keyword>
<dbReference type="GO" id="GO:0003677">
    <property type="term" value="F:DNA binding"/>
    <property type="evidence" value="ECO:0007669"/>
    <property type="project" value="UniProtKB-KW"/>
</dbReference>
<keyword evidence="5" id="KW-0804">Transcription</keyword>
<dbReference type="Proteomes" id="UP000038010">
    <property type="component" value="Unassembled WGS sequence"/>
</dbReference>
<keyword evidence="3" id="KW-0805">Transcription regulation</keyword>
<evidence type="ECO:0000256" key="6">
    <source>
        <dbReference type="ARBA" id="ARBA00023242"/>
    </source>
</evidence>
<dbReference type="AlphaFoldDB" id="A0A0N1H2B3"/>
<name>A0A0N1H2B3_9EURO</name>